<reference evidence="2" key="1">
    <citation type="submission" date="2023-03" db="EMBL/GenBank/DDBJ databases">
        <title>Massive genome expansion in bonnet fungi (Mycena s.s.) driven by repeated elements and novel gene families across ecological guilds.</title>
        <authorList>
            <consortium name="Lawrence Berkeley National Laboratory"/>
            <person name="Harder C.B."/>
            <person name="Miyauchi S."/>
            <person name="Viragh M."/>
            <person name="Kuo A."/>
            <person name="Thoen E."/>
            <person name="Andreopoulos B."/>
            <person name="Lu D."/>
            <person name="Skrede I."/>
            <person name="Drula E."/>
            <person name="Henrissat B."/>
            <person name="Morin E."/>
            <person name="Kohler A."/>
            <person name="Barry K."/>
            <person name="LaButti K."/>
            <person name="Morin E."/>
            <person name="Salamov A."/>
            <person name="Lipzen A."/>
            <person name="Mereny Z."/>
            <person name="Hegedus B."/>
            <person name="Baldrian P."/>
            <person name="Stursova M."/>
            <person name="Weitz H."/>
            <person name="Taylor A."/>
            <person name="Grigoriev I.V."/>
            <person name="Nagy L.G."/>
            <person name="Martin F."/>
            <person name="Kauserud H."/>
        </authorList>
    </citation>
    <scope>NUCLEOTIDE SEQUENCE</scope>
    <source>
        <strain evidence="2">CBHHK002</strain>
    </source>
</reference>
<evidence type="ECO:0000313" key="3">
    <source>
        <dbReference type="Proteomes" id="UP001218218"/>
    </source>
</evidence>
<feature type="compositionally biased region" description="Basic and acidic residues" evidence="1">
    <location>
        <begin position="81"/>
        <end position="90"/>
    </location>
</feature>
<feature type="region of interest" description="Disordered" evidence="1">
    <location>
        <begin position="81"/>
        <end position="107"/>
    </location>
</feature>
<organism evidence="2 3">
    <name type="scientific">Mycena albidolilacea</name>
    <dbReference type="NCBI Taxonomy" id="1033008"/>
    <lineage>
        <taxon>Eukaryota</taxon>
        <taxon>Fungi</taxon>
        <taxon>Dikarya</taxon>
        <taxon>Basidiomycota</taxon>
        <taxon>Agaricomycotina</taxon>
        <taxon>Agaricomycetes</taxon>
        <taxon>Agaricomycetidae</taxon>
        <taxon>Agaricales</taxon>
        <taxon>Marasmiineae</taxon>
        <taxon>Mycenaceae</taxon>
        <taxon>Mycena</taxon>
    </lineage>
</organism>
<gene>
    <name evidence="2" type="ORF">DFH08DRAFT_1019713</name>
</gene>
<name>A0AAD6ZPL4_9AGAR</name>
<feature type="compositionally biased region" description="Pro residues" evidence="1">
    <location>
        <begin position="124"/>
        <end position="139"/>
    </location>
</feature>
<feature type="region of interest" description="Disordered" evidence="1">
    <location>
        <begin position="120"/>
        <end position="145"/>
    </location>
</feature>
<evidence type="ECO:0000313" key="2">
    <source>
        <dbReference type="EMBL" id="KAJ7333932.1"/>
    </source>
</evidence>
<dbReference type="EMBL" id="JARIHO010000033">
    <property type="protein sequence ID" value="KAJ7333932.1"/>
    <property type="molecule type" value="Genomic_DNA"/>
</dbReference>
<dbReference type="Proteomes" id="UP001218218">
    <property type="component" value="Unassembled WGS sequence"/>
</dbReference>
<evidence type="ECO:0000256" key="1">
    <source>
        <dbReference type="SAM" id="MobiDB-lite"/>
    </source>
</evidence>
<protein>
    <submittedName>
        <fullName evidence="2">Uncharacterized protein</fullName>
    </submittedName>
</protein>
<feature type="compositionally biased region" description="Acidic residues" evidence="1">
    <location>
        <begin position="91"/>
        <end position="107"/>
    </location>
</feature>
<keyword evidence="3" id="KW-1185">Reference proteome</keyword>
<proteinExistence type="predicted"/>
<sequence length="232" mass="25836">MLQQYLTKNRIVVTVQRTNKDNEHADGIACLERINFRSPDQPGSRPARRCAKNKSGLGSFFFLPHNTRRLRRKGTEACRVRAGVREREGPEEAPNEPEEEEEEEELEDAHIALLARSALTDPDLPFPSPVRAPSPPAPRPSSSLSCARLPLPCPSWILDEDGKKETAAVKDDHPPSIQMGLRRNSLGKSPGVSILASMHQTSAWSVRSTTGRTNTQTLPATFLRPNFDWMPL</sequence>
<accession>A0AAD6ZPL4</accession>
<comment type="caution">
    <text evidence="2">The sequence shown here is derived from an EMBL/GenBank/DDBJ whole genome shotgun (WGS) entry which is preliminary data.</text>
</comment>
<dbReference type="AlphaFoldDB" id="A0AAD6ZPL4"/>